<protein>
    <submittedName>
        <fullName evidence="1">Uncharacterized protein</fullName>
    </submittedName>
</protein>
<reference evidence="1" key="1">
    <citation type="submission" date="2020-05" db="EMBL/GenBank/DDBJ databases">
        <title>WGS assembly of Panicum virgatum.</title>
        <authorList>
            <person name="Lovell J.T."/>
            <person name="Jenkins J."/>
            <person name="Shu S."/>
            <person name="Juenger T.E."/>
            <person name="Schmutz J."/>
        </authorList>
    </citation>
    <scope>NUCLEOTIDE SEQUENCE</scope>
    <source>
        <strain evidence="1">AP13</strain>
    </source>
</reference>
<organism evidence="1 2">
    <name type="scientific">Panicum virgatum</name>
    <name type="common">Blackwell switchgrass</name>
    <dbReference type="NCBI Taxonomy" id="38727"/>
    <lineage>
        <taxon>Eukaryota</taxon>
        <taxon>Viridiplantae</taxon>
        <taxon>Streptophyta</taxon>
        <taxon>Embryophyta</taxon>
        <taxon>Tracheophyta</taxon>
        <taxon>Spermatophyta</taxon>
        <taxon>Magnoliopsida</taxon>
        <taxon>Liliopsida</taxon>
        <taxon>Poales</taxon>
        <taxon>Poaceae</taxon>
        <taxon>PACMAD clade</taxon>
        <taxon>Panicoideae</taxon>
        <taxon>Panicodae</taxon>
        <taxon>Paniceae</taxon>
        <taxon>Panicinae</taxon>
        <taxon>Panicum</taxon>
        <taxon>Panicum sect. Hiantes</taxon>
    </lineage>
</organism>
<gene>
    <name evidence="1" type="ORF">PVAP13_9KG529178</name>
</gene>
<dbReference type="EMBL" id="CM029053">
    <property type="protein sequence ID" value="KAG2553333.1"/>
    <property type="molecule type" value="Genomic_DNA"/>
</dbReference>
<comment type="caution">
    <text evidence="1">The sequence shown here is derived from an EMBL/GenBank/DDBJ whole genome shotgun (WGS) entry which is preliminary data.</text>
</comment>
<name>A0A8T0NVF3_PANVG</name>
<proteinExistence type="predicted"/>
<keyword evidence="2" id="KW-1185">Reference proteome</keyword>
<sequence>MLIIARAMPVQFSAIHLSTHRLCNSPTVYGKVATATATATTYSSYLLVTKCVWIAGTIL</sequence>
<dbReference type="Proteomes" id="UP000823388">
    <property type="component" value="Chromosome 9K"/>
</dbReference>
<accession>A0A8T0NVF3</accession>
<evidence type="ECO:0000313" key="2">
    <source>
        <dbReference type="Proteomes" id="UP000823388"/>
    </source>
</evidence>
<dbReference type="AlphaFoldDB" id="A0A8T0NVF3"/>
<evidence type="ECO:0000313" key="1">
    <source>
        <dbReference type="EMBL" id="KAG2553333.1"/>
    </source>
</evidence>